<evidence type="ECO:0000313" key="1">
    <source>
        <dbReference type="EMBL" id="SFS09227.1"/>
    </source>
</evidence>
<keyword evidence="2" id="KW-1185">Reference proteome</keyword>
<dbReference type="InterPro" id="IPR038444">
    <property type="entry name" value="DUF465_sf"/>
</dbReference>
<name>A0A1I6M0K2_9SPHN</name>
<dbReference type="EMBL" id="FOZG01000003">
    <property type="protein sequence ID" value="SFS09227.1"/>
    <property type="molecule type" value="Genomic_DNA"/>
</dbReference>
<evidence type="ECO:0008006" key="3">
    <source>
        <dbReference type="Google" id="ProtNLM"/>
    </source>
</evidence>
<dbReference type="AlphaFoldDB" id="A0A1I6M0K2"/>
<dbReference type="RefSeq" id="WP_093316125.1">
    <property type="nucleotide sequence ID" value="NZ_FOZG01000003.1"/>
</dbReference>
<proteinExistence type="predicted"/>
<gene>
    <name evidence="1" type="ORF">SAMN05192580_3238</name>
</gene>
<dbReference type="Pfam" id="PF04325">
    <property type="entry name" value="DUF465"/>
    <property type="match status" value="1"/>
</dbReference>
<sequence length="59" mass="6896">MSNRYLDYLKREHARLEADIARHHAARFPDNREIARLKKLKLALKDQLAELNRDVAVAA</sequence>
<dbReference type="Proteomes" id="UP000198824">
    <property type="component" value="Unassembled WGS sequence"/>
</dbReference>
<protein>
    <recommendedName>
        <fullName evidence="3">DUF465 domain-containing protein</fullName>
    </recommendedName>
</protein>
<organism evidence="1 2">
    <name type="scientific">Sphingomonas jatrophae</name>
    <dbReference type="NCBI Taxonomy" id="1166337"/>
    <lineage>
        <taxon>Bacteria</taxon>
        <taxon>Pseudomonadati</taxon>
        <taxon>Pseudomonadota</taxon>
        <taxon>Alphaproteobacteria</taxon>
        <taxon>Sphingomonadales</taxon>
        <taxon>Sphingomonadaceae</taxon>
        <taxon>Sphingomonas</taxon>
    </lineage>
</organism>
<accession>A0A1I6M0K2</accession>
<dbReference type="Gene3D" id="6.10.280.50">
    <property type="match status" value="1"/>
</dbReference>
<dbReference type="OrthoDB" id="7410619at2"/>
<reference evidence="1 2" key="1">
    <citation type="submission" date="2016-10" db="EMBL/GenBank/DDBJ databases">
        <authorList>
            <person name="de Groot N.N."/>
        </authorList>
    </citation>
    <scope>NUCLEOTIDE SEQUENCE [LARGE SCALE GENOMIC DNA]</scope>
    <source>
        <strain evidence="1 2">S5-249</strain>
    </source>
</reference>
<dbReference type="InterPro" id="IPR007420">
    <property type="entry name" value="DUF465"/>
</dbReference>
<evidence type="ECO:0000313" key="2">
    <source>
        <dbReference type="Proteomes" id="UP000198824"/>
    </source>
</evidence>